<proteinExistence type="predicted"/>
<evidence type="ECO:0000313" key="1">
    <source>
        <dbReference type="EMBL" id="NJP67256.1"/>
    </source>
</evidence>
<dbReference type="RefSeq" id="WP_167933788.1">
    <property type="nucleotide sequence ID" value="NZ_JAAVJB010000097.1"/>
</dbReference>
<protein>
    <recommendedName>
        <fullName evidence="3">Secreted protein</fullName>
    </recommendedName>
</protein>
<evidence type="ECO:0000313" key="2">
    <source>
        <dbReference type="Proteomes" id="UP000746503"/>
    </source>
</evidence>
<reference evidence="1 2" key="1">
    <citation type="submission" date="2020-03" db="EMBL/GenBank/DDBJ databases">
        <title>Draft genome of Streptomyces sp. ventii, isolated from the Axial Seamount in the Pacific Ocean, and resequencing of the two type strains Streptomyces lonarensis strain NCL 716 and Streptomyces bohaiensis strain 11A07.</title>
        <authorList>
            <person name="Loughran R.M."/>
            <person name="Pfannmuller K.M."/>
            <person name="Wasson B.J."/>
            <person name="Deadmond M.C."/>
            <person name="Paddock B.E."/>
            <person name="Koyack M.J."/>
            <person name="Gallegos D.A."/>
            <person name="Mitchell E.A."/>
            <person name="Ushijima B."/>
            <person name="Saw J.H."/>
            <person name="Mcphail K.L."/>
            <person name="Videau P."/>
        </authorList>
    </citation>
    <scope>NUCLEOTIDE SEQUENCE [LARGE SCALE GENOMIC DNA]</scope>
    <source>
        <strain evidence="2">5675061</strain>
    </source>
</reference>
<comment type="caution">
    <text evidence="1">The sequence shown here is derived from an EMBL/GenBank/DDBJ whole genome shotgun (WGS) entry which is preliminary data.</text>
</comment>
<dbReference type="Gene3D" id="2.115.10.20">
    <property type="entry name" value="Glycosyl hydrolase domain, family 43"/>
    <property type="match status" value="2"/>
</dbReference>
<keyword evidence="2" id="KW-1185">Reference proteome</keyword>
<dbReference type="PROSITE" id="PS51318">
    <property type="entry name" value="TAT"/>
    <property type="match status" value="1"/>
</dbReference>
<dbReference type="EMBL" id="JAAVJB010000097">
    <property type="protein sequence ID" value="NJP67256.1"/>
    <property type="molecule type" value="Genomic_DNA"/>
</dbReference>
<accession>A0ABX1ANJ2</accession>
<gene>
    <name evidence="1" type="ORF">HCJ92_13340</name>
</gene>
<dbReference type="Proteomes" id="UP000746503">
    <property type="component" value="Unassembled WGS sequence"/>
</dbReference>
<dbReference type="InterPro" id="IPR023296">
    <property type="entry name" value="Glyco_hydro_beta-prop_sf"/>
</dbReference>
<sequence length="354" mass="38297">MNEPQDDLTARHRPTPPAGVSRRLLLRGAAATGAVLAAGAGSAAAAPATSAAPAAAPGGFPEYRYLTTLLTPAQLDYDPTGEIIFPCVRGTAGRLRDALGRYYLYYAPHDAPGGICLAHGDSLEGPFTEYPGNPIVSRDWEPHYSVSHVSSPHVMWNEDVDEMWLYFHGENGTTRLARSTDGIDFTYDRVVLDTSMLPPGTTETSYARVFRHDLPERDARYVMVFMVNDQSDHRDIGWGWSPDGREWSFAQDPLVSHADVGAVNIGGPHLLTRDGSAFVVYNTDRGSGGDILITELGRDFSRRDHLGVLHHSMEGAPDNGRSASPSFGTENGVPYMVYEAGDRLGGVIAVARAV</sequence>
<organism evidence="1 2">
    <name type="scientific">Streptomyces spiramenti</name>
    <dbReference type="NCBI Taxonomy" id="2720606"/>
    <lineage>
        <taxon>Bacteria</taxon>
        <taxon>Bacillati</taxon>
        <taxon>Actinomycetota</taxon>
        <taxon>Actinomycetes</taxon>
        <taxon>Kitasatosporales</taxon>
        <taxon>Streptomycetaceae</taxon>
        <taxon>Streptomyces</taxon>
    </lineage>
</organism>
<evidence type="ECO:0008006" key="3">
    <source>
        <dbReference type="Google" id="ProtNLM"/>
    </source>
</evidence>
<dbReference type="InterPro" id="IPR006311">
    <property type="entry name" value="TAT_signal"/>
</dbReference>
<dbReference type="SUPFAM" id="SSF75005">
    <property type="entry name" value="Arabinanase/levansucrase/invertase"/>
    <property type="match status" value="1"/>
</dbReference>
<name>A0ABX1ANJ2_9ACTN</name>